<keyword evidence="13" id="KW-1185">Reference proteome</keyword>
<dbReference type="InterPro" id="IPR002464">
    <property type="entry name" value="DNA/RNA_helicase_DEAH_CS"/>
</dbReference>
<comment type="catalytic activity">
    <reaction evidence="9">
        <text>ATP + H2O = ADP + phosphate + H(+)</text>
        <dbReference type="Rhea" id="RHEA:13065"/>
        <dbReference type="ChEBI" id="CHEBI:15377"/>
        <dbReference type="ChEBI" id="CHEBI:15378"/>
        <dbReference type="ChEBI" id="CHEBI:30616"/>
        <dbReference type="ChEBI" id="CHEBI:43474"/>
        <dbReference type="ChEBI" id="CHEBI:456216"/>
        <dbReference type="EC" id="3.6.4.13"/>
    </reaction>
</comment>
<protein>
    <recommendedName>
        <fullName evidence="2">RNA helicase</fullName>
        <ecNumber evidence="2">3.6.4.13</ecNumber>
    </recommendedName>
</protein>
<proteinExistence type="inferred from homology"/>
<comment type="similarity">
    <text evidence="1">Belongs to the DEAD box helicase family. DEAH subfamily.</text>
</comment>
<dbReference type="Gene3D" id="3.40.50.300">
    <property type="entry name" value="P-loop containing nucleotide triphosphate hydrolases"/>
    <property type="match status" value="2"/>
</dbReference>
<keyword evidence="3" id="KW-0507">mRNA processing</keyword>
<evidence type="ECO:0000256" key="3">
    <source>
        <dbReference type="ARBA" id="ARBA00022664"/>
    </source>
</evidence>
<dbReference type="OrthoDB" id="10253254at2759"/>
<comment type="caution">
    <text evidence="12">The sequence shown here is derived from an EMBL/GenBank/DDBJ whole genome shotgun (WGS) entry which is preliminary data.</text>
</comment>
<name>A0A1U7LVU6_NEOID</name>
<dbReference type="InterPro" id="IPR014001">
    <property type="entry name" value="Helicase_ATP-bd"/>
</dbReference>
<keyword evidence="4" id="KW-0547">Nucleotide-binding</keyword>
<accession>A0A1U7LVU6</accession>
<dbReference type="EMBL" id="LXFE01000145">
    <property type="protein sequence ID" value="OLL26800.1"/>
    <property type="molecule type" value="Genomic_DNA"/>
</dbReference>
<dbReference type="AlphaFoldDB" id="A0A1U7LVU6"/>
<dbReference type="GO" id="GO:0016787">
    <property type="term" value="F:hydrolase activity"/>
    <property type="evidence" value="ECO:0007669"/>
    <property type="project" value="UniProtKB-KW"/>
</dbReference>
<dbReference type="GO" id="GO:0071013">
    <property type="term" value="C:catalytic step 2 spliceosome"/>
    <property type="evidence" value="ECO:0007669"/>
    <property type="project" value="TreeGrafter"/>
</dbReference>
<feature type="domain" description="Helicase C-terminal" evidence="11">
    <location>
        <begin position="246"/>
        <end position="420"/>
    </location>
</feature>
<dbReference type="Proteomes" id="UP000186594">
    <property type="component" value="Unassembled WGS sequence"/>
</dbReference>
<dbReference type="EC" id="3.6.4.13" evidence="2"/>
<dbReference type="FunFam" id="3.40.50.300:FF:000578">
    <property type="entry name" value="probable ATP-dependent RNA helicase DHX35"/>
    <property type="match status" value="1"/>
</dbReference>
<dbReference type="CDD" id="cd18791">
    <property type="entry name" value="SF2_C_RHA"/>
    <property type="match status" value="1"/>
</dbReference>
<evidence type="ECO:0000256" key="1">
    <source>
        <dbReference type="ARBA" id="ARBA00008792"/>
    </source>
</evidence>
<evidence type="ECO:0000256" key="2">
    <source>
        <dbReference type="ARBA" id="ARBA00012552"/>
    </source>
</evidence>
<dbReference type="OMA" id="FHEVMET"/>
<dbReference type="GO" id="GO:0006397">
    <property type="term" value="P:mRNA processing"/>
    <property type="evidence" value="ECO:0007669"/>
    <property type="project" value="UniProtKB-KW"/>
</dbReference>
<dbReference type="PROSITE" id="PS00690">
    <property type="entry name" value="DEAH_ATP_HELICASE"/>
    <property type="match status" value="1"/>
</dbReference>
<evidence type="ECO:0000256" key="5">
    <source>
        <dbReference type="ARBA" id="ARBA00022801"/>
    </source>
</evidence>
<dbReference type="InterPro" id="IPR027417">
    <property type="entry name" value="P-loop_NTPase"/>
</dbReference>
<evidence type="ECO:0000256" key="8">
    <source>
        <dbReference type="ARBA" id="ARBA00023187"/>
    </source>
</evidence>
<dbReference type="PANTHER" id="PTHR18934">
    <property type="entry name" value="ATP-DEPENDENT RNA HELICASE"/>
    <property type="match status" value="1"/>
</dbReference>
<dbReference type="PROSITE" id="PS51192">
    <property type="entry name" value="HELICASE_ATP_BIND_1"/>
    <property type="match status" value="1"/>
</dbReference>
<keyword evidence="7" id="KW-0067">ATP-binding</keyword>
<dbReference type="Pfam" id="PF04408">
    <property type="entry name" value="WHD_HA2"/>
    <property type="match status" value="1"/>
</dbReference>
<dbReference type="FunFam" id="3.40.50.300:FF:000007">
    <property type="entry name" value="Pre-mRNA-splicing factor ATP-dependent RNA helicase"/>
    <property type="match status" value="1"/>
</dbReference>
<dbReference type="InterPro" id="IPR011709">
    <property type="entry name" value="DEAD-box_helicase_OB_fold"/>
</dbReference>
<dbReference type="STRING" id="1198029.A0A1U7LVU6"/>
<keyword evidence="8" id="KW-0508">mRNA splicing</keyword>
<feature type="domain" description="Helicase ATP-binding" evidence="10">
    <location>
        <begin position="45"/>
        <end position="218"/>
    </location>
</feature>
<keyword evidence="5" id="KW-0378">Hydrolase</keyword>
<sequence>MTSQNKTDHAESSEAQLPFYNKLAALSIQRQRQLLPIYRHRNALLFMVQKYAVTVVVGHTGCGKTTRREYQSMKLSNDKKFHSISMKLAGHGNRLSPPRRVAATTVSARVAEEAGYRLGEEVGYSIRFEDVTSDKTEIKFMTDGMLLREALIDPLLSRYSVIMLDEAHERTLYTDILLGVLKKIMKKRPELKIIVSSATLDAEAFQKFFNTNTMDDKEKDTAGIISLEGRTYPVEIMYLEEATENYVQKTIETVMKEEDGDILVFLTGREEINRCIEEIQDRASKLSTGKDLLALPLYAGLPQDEQMAIFEAAPEDTRKVVVSTNIAEASVTIDGIVHVIDCGFVKLRAYNPKTGMEILTVAPISKASASQRAGRAGRTRAGKCFRLYTEASYLELADSSVPEIQRSDLAPVILQLKALGIDNVLRFDFITLPPAEMIVRALELLFSLGALDDYAKLTKPLGLQMAEFPVRPMMAKSLLSSTQFGCGEQMLTIAAMTSVENIFVQSDDQRKHAESLKRKFTVEEGDHLTLYNVYQSFITKGKKDAKWCKDNYLNYRALLKAASVRSQLSRYMDRFNITIRSADPSTGSTAAQKCLTSAYFAHAAHQQPDGTYRLVKEGTVLWVHPTSVMFNRRAKWVIFHEGTNDNYISKLTSQVIETANKIYMKDITVIEKDWLPLLAPHYYEIKMKAGYNDGN</sequence>
<dbReference type="InterPro" id="IPR007502">
    <property type="entry name" value="Helicase-assoc_dom"/>
</dbReference>
<dbReference type="PANTHER" id="PTHR18934:SF136">
    <property type="entry name" value="ATP-DEPENDENT RNA HELICASE DHX35-RELATED"/>
    <property type="match status" value="1"/>
</dbReference>
<dbReference type="InterPro" id="IPR001650">
    <property type="entry name" value="Helicase_C-like"/>
</dbReference>
<evidence type="ECO:0000256" key="4">
    <source>
        <dbReference type="ARBA" id="ARBA00022741"/>
    </source>
</evidence>
<dbReference type="SMART" id="SM00490">
    <property type="entry name" value="HELICc"/>
    <property type="match status" value="1"/>
</dbReference>
<evidence type="ECO:0000256" key="9">
    <source>
        <dbReference type="ARBA" id="ARBA00047984"/>
    </source>
</evidence>
<dbReference type="Pfam" id="PF21010">
    <property type="entry name" value="HA2_C"/>
    <property type="match status" value="1"/>
</dbReference>
<evidence type="ECO:0000259" key="10">
    <source>
        <dbReference type="PROSITE" id="PS51192"/>
    </source>
</evidence>
<dbReference type="Gene3D" id="1.20.120.1080">
    <property type="match status" value="1"/>
</dbReference>
<gene>
    <name evidence="12" type="ORF">NEOLI_001496</name>
</gene>
<dbReference type="GO" id="GO:0003724">
    <property type="term" value="F:RNA helicase activity"/>
    <property type="evidence" value="ECO:0007669"/>
    <property type="project" value="UniProtKB-EC"/>
</dbReference>
<evidence type="ECO:0000259" key="11">
    <source>
        <dbReference type="PROSITE" id="PS51194"/>
    </source>
</evidence>
<dbReference type="Pfam" id="PF00271">
    <property type="entry name" value="Helicase_C"/>
    <property type="match status" value="1"/>
</dbReference>
<dbReference type="FunFam" id="1.20.120.1080:FF:000020">
    <property type="entry name" value="ATP dependent RNA helicase, putative"/>
    <property type="match status" value="1"/>
</dbReference>
<dbReference type="GO" id="GO:0005684">
    <property type="term" value="C:U2-type spliceosomal complex"/>
    <property type="evidence" value="ECO:0007669"/>
    <property type="project" value="UniProtKB-ARBA"/>
</dbReference>
<dbReference type="Pfam" id="PF07717">
    <property type="entry name" value="OB_NTP_bind"/>
    <property type="match status" value="1"/>
</dbReference>
<evidence type="ECO:0000256" key="6">
    <source>
        <dbReference type="ARBA" id="ARBA00022806"/>
    </source>
</evidence>
<evidence type="ECO:0000313" key="12">
    <source>
        <dbReference type="EMBL" id="OLL26800.1"/>
    </source>
</evidence>
<organism evidence="12 13">
    <name type="scientific">Neolecta irregularis (strain DAH-3)</name>
    <dbReference type="NCBI Taxonomy" id="1198029"/>
    <lineage>
        <taxon>Eukaryota</taxon>
        <taxon>Fungi</taxon>
        <taxon>Dikarya</taxon>
        <taxon>Ascomycota</taxon>
        <taxon>Taphrinomycotina</taxon>
        <taxon>Neolectales</taxon>
        <taxon>Neolectaceae</taxon>
        <taxon>Neolecta</taxon>
    </lineage>
</organism>
<dbReference type="GO" id="GO:0003723">
    <property type="term" value="F:RNA binding"/>
    <property type="evidence" value="ECO:0007669"/>
    <property type="project" value="TreeGrafter"/>
</dbReference>
<dbReference type="PROSITE" id="PS51194">
    <property type="entry name" value="HELICASE_CTER"/>
    <property type="match status" value="1"/>
</dbReference>
<dbReference type="GO" id="GO:0005524">
    <property type="term" value="F:ATP binding"/>
    <property type="evidence" value="ECO:0007669"/>
    <property type="project" value="UniProtKB-KW"/>
</dbReference>
<dbReference type="SMART" id="SM00847">
    <property type="entry name" value="HA2"/>
    <property type="match status" value="1"/>
</dbReference>
<evidence type="ECO:0000313" key="13">
    <source>
        <dbReference type="Proteomes" id="UP000186594"/>
    </source>
</evidence>
<keyword evidence="6 12" id="KW-0347">Helicase</keyword>
<dbReference type="SUPFAM" id="SSF52540">
    <property type="entry name" value="P-loop containing nucleoside triphosphate hydrolases"/>
    <property type="match status" value="1"/>
</dbReference>
<dbReference type="InterPro" id="IPR048333">
    <property type="entry name" value="HA2_WH"/>
</dbReference>
<dbReference type="SMART" id="SM00487">
    <property type="entry name" value="DEXDc"/>
    <property type="match status" value="1"/>
</dbReference>
<evidence type="ECO:0000256" key="7">
    <source>
        <dbReference type="ARBA" id="ARBA00022840"/>
    </source>
</evidence>
<reference evidence="12 13" key="1">
    <citation type="submission" date="2016-04" db="EMBL/GenBank/DDBJ databases">
        <title>Evolutionary innovation and constraint leading to complex multicellularity in the Ascomycota.</title>
        <authorList>
            <person name="Cisse O."/>
            <person name="Nguyen A."/>
            <person name="Hewitt D.A."/>
            <person name="Jedd G."/>
            <person name="Stajich J.E."/>
        </authorList>
    </citation>
    <scope>NUCLEOTIDE SEQUENCE [LARGE SCALE GENOMIC DNA]</scope>
    <source>
        <strain evidence="12 13">DAH-3</strain>
    </source>
</reference>
<dbReference type="GO" id="GO:0008380">
    <property type="term" value="P:RNA splicing"/>
    <property type="evidence" value="ECO:0007669"/>
    <property type="project" value="UniProtKB-KW"/>
</dbReference>